<feature type="transmembrane region" description="Helical" evidence="8">
    <location>
        <begin position="164"/>
        <end position="191"/>
    </location>
</feature>
<evidence type="ECO:0000256" key="1">
    <source>
        <dbReference type="ARBA" id="ARBA00004651"/>
    </source>
</evidence>
<evidence type="ECO:0000256" key="6">
    <source>
        <dbReference type="ARBA" id="ARBA00022989"/>
    </source>
</evidence>
<feature type="domain" description="Glycosyltransferase RgtA/B/C/D-like" evidence="9">
    <location>
        <begin position="74"/>
        <end position="212"/>
    </location>
</feature>
<feature type="transmembrane region" description="Helical" evidence="8">
    <location>
        <begin position="250"/>
        <end position="271"/>
    </location>
</feature>
<proteinExistence type="predicted"/>
<feature type="transmembrane region" description="Helical" evidence="8">
    <location>
        <begin position="59"/>
        <end position="77"/>
    </location>
</feature>
<feature type="transmembrane region" description="Helical" evidence="8">
    <location>
        <begin position="12"/>
        <end position="33"/>
    </location>
</feature>
<feature type="transmembrane region" description="Helical" evidence="8">
    <location>
        <begin position="134"/>
        <end position="152"/>
    </location>
</feature>
<accession>A0A0G0HQB7</accession>
<keyword evidence="4" id="KW-0808">Transferase</keyword>
<comment type="caution">
    <text evidence="10">The sequence shown here is derived from an EMBL/GenBank/DDBJ whole genome shotgun (WGS) entry which is preliminary data.</text>
</comment>
<sequence length="541" mass="61512">MLRRFVDYLKINKTYFGLLIFFILIIVLVNPIGEFALNDDWFYAVAVRDFGWNFRFDPLITPALIGQILYGTVLIKLFGFSFTILRLSTLVLAVVTMLVLFKLLKIKGWSIGGALLGVGLIFFNPIFFNLSFTFMTDVPALSLVIVSLYYFYQFNQTGKSRFFIFAQLLAFGAGFIRQNYLILPLLSLVLILTNTRKKDFKLWLIYGVSLLAGVLLYYFFQSHGWWPQGAVTMHSFNNGRALLNNALWQGYYLVGYLALFLSPIIIGGFLAVGNRTRLYLAGAGLLGIGLSLVLYFTKHLTFPYFRNIINIYGLGARGANEVLTGTPTITINSSVQLWLTILVGFLVGLAIGFLIKQIIDNRNIKFREIDWVTIFLGLNLLAQIAAIMYLVSFDRYYLAPLVFILLLIPAIKFSRRIVYASGILLFLMAIYAVVGTYNYLAENKIKWAVANTLVAQGALPAEIDAGYEWLGWNTRQLVQKKLPTFTNEKPWYMARIFTDNTRQYVVNYNSVLTGYNLVSSYSYNKFLFGTGSLYLLKKIEL</sequence>
<dbReference type="GO" id="GO:0005886">
    <property type="term" value="C:plasma membrane"/>
    <property type="evidence" value="ECO:0007669"/>
    <property type="project" value="UniProtKB-SubCell"/>
</dbReference>
<evidence type="ECO:0000256" key="4">
    <source>
        <dbReference type="ARBA" id="ARBA00022679"/>
    </source>
</evidence>
<keyword evidence="3" id="KW-0328">Glycosyltransferase</keyword>
<evidence type="ECO:0000256" key="2">
    <source>
        <dbReference type="ARBA" id="ARBA00022475"/>
    </source>
</evidence>
<feature type="transmembrane region" description="Helical" evidence="8">
    <location>
        <begin position="418"/>
        <end position="440"/>
    </location>
</feature>
<dbReference type="GO" id="GO:0016763">
    <property type="term" value="F:pentosyltransferase activity"/>
    <property type="evidence" value="ECO:0007669"/>
    <property type="project" value="TreeGrafter"/>
</dbReference>
<keyword evidence="6 8" id="KW-1133">Transmembrane helix</keyword>
<organism evidence="10 11">
    <name type="scientific">Candidatus Magasanikbacteria bacterium GW2011_GWA2_37_8</name>
    <dbReference type="NCBI Taxonomy" id="1619036"/>
    <lineage>
        <taxon>Bacteria</taxon>
        <taxon>Candidatus Magasanikiibacteriota</taxon>
    </lineage>
</organism>
<evidence type="ECO:0000256" key="8">
    <source>
        <dbReference type="SAM" id="Phobius"/>
    </source>
</evidence>
<keyword evidence="2" id="KW-1003">Cell membrane</keyword>
<dbReference type="STRING" id="1619036.US58_C0012G0024"/>
<evidence type="ECO:0000313" key="10">
    <source>
        <dbReference type="EMBL" id="KKQ40815.1"/>
    </source>
</evidence>
<feature type="transmembrane region" description="Helical" evidence="8">
    <location>
        <begin position="371"/>
        <end position="390"/>
    </location>
</feature>
<evidence type="ECO:0000256" key="3">
    <source>
        <dbReference type="ARBA" id="ARBA00022676"/>
    </source>
</evidence>
<feature type="transmembrane region" description="Helical" evidence="8">
    <location>
        <begin position="109"/>
        <end position="127"/>
    </location>
</feature>
<evidence type="ECO:0000256" key="7">
    <source>
        <dbReference type="ARBA" id="ARBA00023136"/>
    </source>
</evidence>
<name>A0A0G0HQB7_9BACT</name>
<dbReference type="Proteomes" id="UP000034333">
    <property type="component" value="Unassembled WGS sequence"/>
</dbReference>
<dbReference type="PANTHER" id="PTHR33908:SF11">
    <property type="entry name" value="MEMBRANE PROTEIN"/>
    <property type="match status" value="1"/>
</dbReference>
<protein>
    <recommendedName>
        <fullName evidence="9">Glycosyltransferase RgtA/B/C/D-like domain-containing protein</fullName>
    </recommendedName>
</protein>
<feature type="transmembrane region" description="Helical" evidence="8">
    <location>
        <begin position="203"/>
        <end position="220"/>
    </location>
</feature>
<dbReference type="AlphaFoldDB" id="A0A0G0HQB7"/>
<comment type="subcellular location">
    <subcellularLocation>
        <location evidence="1">Cell membrane</location>
        <topology evidence="1">Multi-pass membrane protein</topology>
    </subcellularLocation>
</comment>
<gene>
    <name evidence="10" type="ORF">US58_C0012G0024</name>
</gene>
<dbReference type="GO" id="GO:0009103">
    <property type="term" value="P:lipopolysaccharide biosynthetic process"/>
    <property type="evidence" value="ECO:0007669"/>
    <property type="project" value="UniProtKB-ARBA"/>
</dbReference>
<dbReference type="InterPro" id="IPR038731">
    <property type="entry name" value="RgtA/B/C-like"/>
</dbReference>
<evidence type="ECO:0000313" key="11">
    <source>
        <dbReference type="Proteomes" id="UP000034333"/>
    </source>
</evidence>
<feature type="transmembrane region" description="Helical" evidence="8">
    <location>
        <begin position="278"/>
        <end position="297"/>
    </location>
</feature>
<feature type="transmembrane region" description="Helical" evidence="8">
    <location>
        <begin position="84"/>
        <end position="103"/>
    </location>
</feature>
<keyword evidence="5 8" id="KW-0812">Transmembrane</keyword>
<evidence type="ECO:0000259" key="9">
    <source>
        <dbReference type="Pfam" id="PF13231"/>
    </source>
</evidence>
<keyword evidence="7 8" id="KW-0472">Membrane</keyword>
<dbReference type="PANTHER" id="PTHR33908">
    <property type="entry name" value="MANNOSYLTRANSFERASE YKCB-RELATED"/>
    <property type="match status" value="1"/>
</dbReference>
<evidence type="ECO:0000256" key="5">
    <source>
        <dbReference type="ARBA" id="ARBA00022692"/>
    </source>
</evidence>
<feature type="transmembrane region" description="Helical" evidence="8">
    <location>
        <begin position="337"/>
        <end position="359"/>
    </location>
</feature>
<dbReference type="InterPro" id="IPR050297">
    <property type="entry name" value="LipidA_mod_glycosyltrf_83"/>
</dbReference>
<dbReference type="Pfam" id="PF13231">
    <property type="entry name" value="PMT_2"/>
    <property type="match status" value="1"/>
</dbReference>
<reference evidence="10 11" key="1">
    <citation type="journal article" date="2015" name="Nature">
        <title>rRNA introns, odd ribosomes, and small enigmatic genomes across a large radiation of phyla.</title>
        <authorList>
            <person name="Brown C.T."/>
            <person name="Hug L.A."/>
            <person name="Thomas B.C."/>
            <person name="Sharon I."/>
            <person name="Castelle C.J."/>
            <person name="Singh A."/>
            <person name="Wilkins M.J."/>
            <person name="Williams K.H."/>
            <person name="Banfield J.F."/>
        </authorList>
    </citation>
    <scope>NUCLEOTIDE SEQUENCE [LARGE SCALE GENOMIC DNA]</scope>
</reference>
<dbReference type="EMBL" id="LBTN01000012">
    <property type="protein sequence ID" value="KKQ40815.1"/>
    <property type="molecule type" value="Genomic_DNA"/>
</dbReference>